<dbReference type="Pfam" id="PF03957">
    <property type="entry name" value="Jun"/>
    <property type="match status" value="1"/>
</dbReference>
<name>V9KI85_CALMI</name>
<evidence type="ECO:0000256" key="6">
    <source>
        <dbReference type="SAM" id="MobiDB-lite"/>
    </source>
</evidence>
<dbReference type="InterPro" id="IPR002112">
    <property type="entry name" value="Leuzip_Jun"/>
</dbReference>
<dbReference type="Proteomes" id="UP000314986">
    <property type="component" value="Unassembled WGS sequence"/>
</dbReference>
<dbReference type="GO" id="GO:0000978">
    <property type="term" value="F:RNA polymerase II cis-regulatory region sequence-specific DNA binding"/>
    <property type="evidence" value="ECO:0007669"/>
    <property type="project" value="TreeGrafter"/>
</dbReference>
<dbReference type="InterPro" id="IPR050946">
    <property type="entry name" value="AP-1_TF_bZIP"/>
</dbReference>
<dbReference type="PANTHER" id="PTHR11462">
    <property type="entry name" value="JUN TRANSCRIPTION FACTOR-RELATED"/>
    <property type="match status" value="1"/>
</dbReference>
<dbReference type="OMA" id="KHKVMNH"/>
<feature type="compositionally biased region" description="Basic and acidic residues" evidence="6">
    <location>
        <begin position="1"/>
        <end position="10"/>
    </location>
</feature>
<evidence type="ECO:0000259" key="7">
    <source>
        <dbReference type="PROSITE" id="PS50217"/>
    </source>
</evidence>
<dbReference type="PANTHER" id="PTHR11462:SF35">
    <property type="entry name" value="TRANSCRIPTION FACTOR JRA"/>
    <property type="match status" value="1"/>
</dbReference>
<dbReference type="InterPro" id="IPR046347">
    <property type="entry name" value="bZIP_sf"/>
</dbReference>
<dbReference type="SMART" id="SM00338">
    <property type="entry name" value="BRLZ"/>
    <property type="match status" value="1"/>
</dbReference>
<dbReference type="OrthoDB" id="2187714at2759"/>
<keyword evidence="3" id="KW-0238">DNA-binding</keyword>
<dbReference type="SUPFAM" id="SSF57959">
    <property type="entry name" value="Leucine zipper domain"/>
    <property type="match status" value="1"/>
</dbReference>
<evidence type="ECO:0000313" key="10">
    <source>
        <dbReference type="Proteomes" id="UP000314986"/>
    </source>
</evidence>
<dbReference type="GO" id="GO:0042127">
    <property type="term" value="P:regulation of cell population proliferation"/>
    <property type="evidence" value="ECO:0007669"/>
    <property type="project" value="TreeGrafter"/>
</dbReference>
<dbReference type="FunFam" id="1.20.5.170:FF:000012">
    <property type="entry name" value="Putative transcription factor AP-1"/>
    <property type="match status" value="1"/>
</dbReference>
<dbReference type="InterPro" id="IPR005643">
    <property type="entry name" value="JNK"/>
</dbReference>
<dbReference type="AlphaFoldDB" id="V9KI85"/>
<dbReference type="GO" id="GO:0000981">
    <property type="term" value="F:DNA-binding transcription factor activity, RNA polymerase II-specific"/>
    <property type="evidence" value="ECO:0007669"/>
    <property type="project" value="TreeGrafter"/>
</dbReference>
<dbReference type="GeneTree" id="ENSGT00940000162806"/>
<dbReference type="GO" id="GO:0051726">
    <property type="term" value="P:regulation of cell cycle"/>
    <property type="evidence" value="ECO:0007669"/>
    <property type="project" value="TreeGrafter"/>
</dbReference>
<feature type="domain" description="BZIP" evidence="7">
    <location>
        <begin position="227"/>
        <end position="290"/>
    </location>
</feature>
<dbReference type="EMBL" id="JW865564">
    <property type="protein sequence ID" value="AFO98081.1"/>
    <property type="molecule type" value="mRNA"/>
</dbReference>
<dbReference type="Ensembl" id="ENSCMIT00000039262.1">
    <property type="protein sequence ID" value="ENSCMIP00000038710.1"/>
    <property type="gene ID" value="ENSCMIG00000016243.1"/>
</dbReference>
<dbReference type="SUPFAM" id="SSF47454">
    <property type="entry name" value="A DNA-binding domain in eukaryotic transcription factors"/>
    <property type="match status" value="1"/>
</dbReference>
<keyword evidence="4" id="KW-0804">Transcription</keyword>
<accession>V9KI85</accession>
<evidence type="ECO:0000256" key="2">
    <source>
        <dbReference type="ARBA" id="ARBA00023015"/>
    </source>
</evidence>
<gene>
    <name evidence="9" type="primary">LOC103177667</name>
</gene>
<reference evidence="8 10" key="3">
    <citation type="journal article" date="2014" name="Nature">
        <title>Elephant shark genome provides unique insights into gnathostome evolution.</title>
        <authorList>
            <consortium name="International Elephant Shark Genome Sequencing Consortium"/>
            <person name="Venkatesh B."/>
            <person name="Lee A.P."/>
            <person name="Ravi V."/>
            <person name="Maurya A.K."/>
            <person name="Lian M.M."/>
            <person name="Swann J.B."/>
            <person name="Ohta Y."/>
            <person name="Flajnik M.F."/>
            <person name="Sutoh Y."/>
            <person name="Kasahara M."/>
            <person name="Hoon S."/>
            <person name="Gangu V."/>
            <person name="Roy S.W."/>
            <person name="Irimia M."/>
            <person name="Korzh V."/>
            <person name="Kondrychyn I."/>
            <person name="Lim Z.W."/>
            <person name="Tay B.H."/>
            <person name="Tohari S."/>
            <person name="Kong K.W."/>
            <person name="Ho S."/>
            <person name="Lorente-Galdos B."/>
            <person name="Quilez J."/>
            <person name="Marques-Bonet T."/>
            <person name="Raney B.J."/>
            <person name="Ingham P.W."/>
            <person name="Tay A."/>
            <person name="Hillier L.W."/>
            <person name="Minx P."/>
            <person name="Boehm T."/>
            <person name="Wilson R.K."/>
            <person name="Brenner S."/>
            <person name="Warren W.C."/>
        </authorList>
    </citation>
    <scope>NUCLEOTIDE SEQUENCE</scope>
    <source>
        <tissue evidence="8">Heart</tissue>
    </source>
</reference>
<dbReference type="Gene3D" id="1.20.5.170">
    <property type="match status" value="1"/>
</dbReference>
<proteinExistence type="evidence at transcript level"/>
<dbReference type="RefSeq" id="XP_007890134.1">
    <property type="nucleotide sequence ID" value="XM_007891943.2"/>
</dbReference>
<reference evidence="10" key="2">
    <citation type="journal article" date="2007" name="PLoS Biol.">
        <title>Survey sequencing and comparative analysis of the elephant shark (Callorhinchus milii) genome.</title>
        <authorList>
            <person name="Venkatesh B."/>
            <person name="Kirkness E.F."/>
            <person name="Loh Y.H."/>
            <person name="Halpern A.L."/>
            <person name="Lee A.P."/>
            <person name="Johnson J."/>
            <person name="Dandona N."/>
            <person name="Viswanathan L.D."/>
            <person name="Tay A."/>
            <person name="Venter J.C."/>
            <person name="Strausberg R.L."/>
            <person name="Brenner S."/>
        </authorList>
    </citation>
    <scope>NUCLEOTIDE SEQUENCE [LARGE SCALE GENOMIC DNA]</scope>
</reference>
<evidence type="ECO:0000256" key="4">
    <source>
        <dbReference type="ARBA" id="ARBA00023163"/>
    </source>
</evidence>
<reference evidence="10" key="1">
    <citation type="journal article" date="2006" name="Science">
        <title>Ancient noncoding elements conserved in the human genome.</title>
        <authorList>
            <person name="Venkatesh B."/>
            <person name="Kirkness E.F."/>
            <person name="Loh Y.H."/>
            <person name="Halpern A.L."/>
            <person name="Lee A.P."/>
            <person name="Johnson J."/>
            <person name="Dandona N."/>
            <person name="Viswanathan L.D."/>
            <person name="Tay A."/>
            <person name="Venter J.C."/>
            <person name="Strausberg R.L."/>
            <person name="Brenner S."/>
        </authorList>
    </citation>
    <scope>NUCLEOTIDE SEQUENCE [LARGE SCALE GENOMIC DNA]</scope>
</reference>
<organism evidence="8">
    <name type="scientific">Callorhinchus milii</name>
    <name type="common">Ghost shark</name>
    <dbReference type="NCBI Taxonomy" id="7868"/>
    <lineage>
        <taxon>Eukaryota</taxon>
        <taxon>Metazoa</taxon>
        <taxon>Chordata</taxon>
        <taxon>Craniata</taxon>
        <taxon>Vertebrata</taxon>
        <taxon>Chondrichthyes</taxon>
        <taxon>Holocephali</taxon>
        <taxon>Chimaeriformes</taxon>
        <taxon>Callorhinchidae</taxon>
        <taxon>Callorhinchus</taxon>
    </lineage>
</organism>
<evidence type="ECO:0000256" key="1">
    <source>
        <dbReference type="ARBA" id="ARBA00006882"/>
    </source>
</evidence>
<sequence length="313" mass="34316">MEAPFYHDEAVSAVRPGSGSYPRHPRSQTDEKSASSGAAEPPEPTFLRLASPELHRLMTAQASGRGSASGRLQEEEQERLSQGLVKGRGFVLQSGNREQEDERSCSYTLQDLQKQNQLLILSGTTCSPHTSTSVYHGNLHLTQARGGDLPVYTNNTYNPSLSSMISGTYSSTATIPCAGRTLVQDHLPASAQPGCPKLQEQPQIVPEVGPVGESPPLSPIDLGNQDQIKAERKRLRNRIAASNCRRRKLERISRLENKVKSLKSENSELTSTATVLREQVVQLKHKVMNHVTNGCQLVLTTSSLLKPEENARF</sequence>
<dbReference type="InterPro" id="IPR004827">
    <property type="entry name" value="bZIP"/>
</dbReference>
<evidence type="ECO:0000256" key="3">
    <source>
        <dbReference type="ARBA" id="ARBA00023125"/>
    </source>
</evidence>
<evidence type="ECO:0000313" key="9">
    <source>
        <dbReference type="Ensembl" id="ENSCMIP00000038710.1"/>
    </source>
</evidence>
<dbReference type="PROSITE" id="PS50217">
    <property type="entry name" value="BZIP"/>
    <property type="match status" value="1"/>
</dbReference>
<dbReference type="PRINTS" id="PR00043">
    <property type="entry name" value="LEUZIPPRJUN"/>
</dbReference>
<keyword evidence="5" id="KW-0175">Coiled coil</keyword>
<dbReference type="GO" id="GO:0005667">
    <property type="term" value="C:transcription regulator complex"/>
    <property type="evidence" value="ECO:0007669"/>
    <property type="project" value="TreeGrafter"/>
</dbReference>
<evidence type="ECO:0000256" key="5">
    <source>
        <dbReference type="SAM" id="Coils"/>
    </source>
</evidence>
<comment type="similarity">
    <text evidence="1">Belongs to the bZIP family. Jun subfamily.</text>
</comment>
<protein>
    <submittedName>
        <fullName evidence="8 9">Transcription factor jun-D</fullName>
    </submittedName>
</protein>
<dbReference type="PROSITE" id="PS00036">
    <property type="entry name" value="BZIP_BASIC"/>
    <property type="match status" value="1"/>
</dbReference>
<feature type="region of interest" description="Disordered" evidence="6">
    <location>
        <begin position="61"/>
        <end position="81"/>
    </location>
</feature>
<feature type="region of interest" description="Disordered" evidence="6">
    <location>
        <begin position="1"/>
        <end position="45"/>
    </location>
</feature>
<dbReference type="STRING" id="7868.ENSCMIP00000038710"/>
<dbReference type="GeneID" id="103177667"/>
<dbReference type="KEGG" id="cmk:103177667"/>
<feature type="coiled-coil region" evidence="5">
    <location>
        <begin position="225"/>
        <end position="279"/>
    </location>
</feature>
<evidence type="ECO:0000313" key="8">
    <source>
        <dbReference type="EMBL" id="AFO98081.1"/>
    </source>
</evidence>
<dbReference type="InterPro" id="IPR008917">
    <property type="entry name" value="TF_DNA-bd_sf"/>
</dbReference>
<dbReference type="CDD" id="cd14696">
    <property type="entry name" value="bZIP_Jun"/>
    <property type="match status" value="1"/>
</dbReference>
<dbReference type="Pfam" id="PF00170">
    <property type="entry name" value="bZIP_1"/>
    <property type="match status" value="1"/>
</dbReference>
<reference evidence="9" key="4">
    <citation type="submission" date="2025-05" db="UniProtKB">
        <authorList>
            <consortium name="Ensembl"/>
        </authorList>
    </citation>
    <scope>IDENTIFICATION</scope>
</reference>
<keyword evidence="2" id="KW-0805">Transcription regulation</keyword>
<keyword evidence="10" id="KW-1185">Reference proteome</keyword>